<comment type="caution">
    <text evidence="2">The sequence shown here is derived from an EMBL/GenBank/DDBJ whole genome shotgun (WGS) entry which is preliminary data.</text>
</comment>
<dbReference type="Proteomes" id="UP000664369">
    <property type="component" value="Unassembled WGS sequence"/>
</dbReference>
<keyword evidence="1" id="KW-1133">Transmembrane helix</keyword>
<dbReference type="RefSeq" id="WP_208178671.1">
    <property type="nucleotide sequence ID" value="NZ_JAGETZ010000023.1"/>
</dbReference>
<organism evidence="2 3">
    <name type="scientific">Hymenobacter negativus</name>
    <dbReference type="NCBI Taxonomy" id="2795026"/>
    <lineage>
        <taxon>Bacteria</taxon>
        <taxon>Pseudomonadati</taxon>
        <taxon>Bacteroidota</taxon>
        <taxon>Cytophagia</taxon>
        <taxon>Cytophagales</taxon>
        <taxon>Hymenobacteraceae</taxon>
        <taxon>Hymenobacter</taxon>
    </lineage>
</organism>
<evidence type="ECO:0000256" key="1">
    <source>
        <dbReference type="SAM" id="Phobius"/>
    </source>
</evidence>
<reference evidence="2 3" key="1">
    <citation type="submission" date="2021-03" db="EMBL/GenBank/DDBJ databases">
        <authorList>
            <person name="Kim M.K."/>
        </authorList>
    </citation>
    <scope>NUCLEOTIDE SEQUENCE [LARGE SCALE GENOMIC DNA]</scope>
    <source>
        <strain evidence="2 3">BT442</strain>
    </source>
</reference>
<protein>
    <submittedName>
        <fullName evidence="2">Uncharacterized protein</fullName>
    </submittedName>
</protein>
<dbReference type="EMBL" id="JAGETZ010000023">
    <property type="protein sequence ID" value="MBO2012931.1"/>
    <property type="molecule type" value="Genomic_DNA"/>
</dbReference>
<keyword evidence="1" id="KW-0812">Transmembrane</keyword>
<feature type="transmembrane region" description="Helical" evidence="1">
    <location>
        <begin position="42"/>
        <end position="65"/>
    </location>
</feature>
<evidence type="ECO:0000313" key="3">
    <source>
        <dbReference type="Proteomes" id="UP000664369"/>
    </source>
</evidence>
<sequence length="71" mass="8142">MPVHFWLRAFVPLLVVDAVAFQLSPQGVPFYRWLDQPGTLGFFRAQLYVVCWISALAIVGLIRILPRTLTR</sequence>
<gene>
    <name evidence="2" type="ORF">J4E00_27965</name>
</gene>
<accession>A0ABS3QNS0</accession>
<proteinExistence type="predicted"/>
<keyword evidence="1" id="KW-0472">Membrane</keyword>
<keyword evidence="3" id="KW-1185">Reference proteome</keyword>
<name>A0ABS3QNS0_9BACT</name>
<evidence type="ECO:0000313" key="2">
    <source>
        <dbReference type="EMBL" id="MBO2012931.1"/>
    </source>
</evidence>